<name>A0AAV9TAH1_9PEZI</name>
<keyword evidence="4" id="KW-1185">Reference proteome</keyword>
<dbReference type="CDD" id="cd04301">
    <property type="entry name" value="NAT_SF"/>
    <property type="match status" value="1"/>
</dbReference>
<evidence type="ECO:0000313" key="3">
    <source>
        <dbReference type="EMBL" id="KAK6217046.1"/>
    </source>
</evidence>
<gene>
    <name evidence="3" type="ORF">QIS74_07160</name>
</gene>
<dbReference type="InterPro" id="IPR052523">
    <property type="entry name" value="Trichothecene_AcTrans"/>
</dbReference>
<feature type="compositionally biased region" description="Basic and acidic residues" evidence="1">
    <location>
        <begin position="118"/>
        <end position="132"/>
    </location>
</feature>
<dbReference type="PROSITE" id="PS51186">
    <property type="entry name" value="GNAT"/>
    <property type="match status" value="1"/>
</dbReference>
<dbReference type="PANTHER" id="PTHR42791:SF14">
    <property type="entry name" value="N-ACETYLTRANSFERASE DOMAIN-CONTAINING PROTEIN"/>
    <property type="match status" value="1"/>
</dbReference>
<dbReference type="SUPFAM" id="SSF55729">
    <property type="entry name" value="Acyl-CoA N-acyltransferases (Nat)"/>
    <property type="match status" value="1"/>
</dbReference>
<comment type="caution">
    <text evidence="3">The sequence shown here is derived from an EMBL/GenBank/DDBJ whole genome shotgun (WGS) entry which is preliminary data.</text>
</comment>
<dbReference type="AlphaFoldDB" id="A0AAV9TAH1"/>
<dbReference type="InterPro" id="IPR016181">
    <property type="entry name" value="Acyl_CoA_acyltransferase"/>
</dbReference>
<dbReference type="Proteomes" id="UP001327957">
    <property type="component" value="Unassembled WGS sequence"/>
</dbReference>
<feature type="region of interest" description="Disordered" evidence="1">
    <location>
        <begin position="95"/>
        <end position="141"/>
    </location>
</feature>
<evidence type="ECO:0000256" key="1">
    <source>
        <dbReference type="SAM" id="MobiDB-lite"/>
    </source>
</evidence>
<dbReference type="EMBL" id="JASAOK010000039">
    <property type="protein sequence ID" value="KAK6217046.1"/>
    <property type="molecule type" value="Genomic_DNA"/>
</dbReference>
<dbReference type="GO" id="GO:0016747">
    <property type="term" value="F:acyltransferase activity, transferring groups other than amino-acyl groups"/>
    <property type="evidence" value="ECO:0007669"/>
    <property type="project" value="InterPro"/>
</dbReference>
<feature type="domain" description="N-acetyltransferase" evidence="2">
    <location>
        <begin position="91"/>
        <end position="254"/>
    </location>
</feature>
<accession>A0AAV9TAH1</accession>
<dbReference type="Pfam" id="PF13673">
    <property type="entry name" value="Acetyltransf_10"/>
    <property type="match status" value="1"/>
</dbReference>
<protein>
    <submittedName>
        <fullName evidence="3">Acetyltransferase</fullName>
    </submittedName>
</protein>
<sequence length="258" mass="28955">MSSQDAKHTPLSVSLSLITADDVPALLELHSAAFKTDQFSNLMLLNRDANAHQALMDKSIRLWMSDPAAKLTKAVSADGHVVGWSCWIVKTRYPEKSTPTRDPEPETRTDTTAAQRQGRVEADTPAERKHQDQNAPQDPARVLGGLMHRDMTSWEDKHLRGKRYMVLQALATEPRSQRRGIATKLIQHGLEEADSQDLPCWIHASPTSYKLYAKAGFEEVGRSSYDLDEWAPGGKDGNQGWGVYTFRYMFRPKYSTAV</sequence>
<evidence type="ECO:0000259" key="2">
    <source>
        <dbReference type="PROSITE" id="PS51186"/>
    </source>
</evidence>
<dbReference type="InterPro" id="IPR000182">
    <property type="entry name" value="GNAT_dom"/>
</dbReference>
<feature type="compositionally biased region" description="Basic and acidic residues" evidence="1">
    <location>
        <begin position="95"/>
        <end position="109"/>
    </location>
</feature>
<dbReference type="Gene3D" id="3.40.630.30">
    <property type="match status" value="1"/>
</dbReference>
<proteinExistence type="predicted"/>
<dbReference type="PANTHER" id="PTHR42791">
    <property type="entry name" value="GNAT FAMILY ACETYLTRANSFERASE"/>
    <property type="match status" value="1"/>
</dbReference>
<reference evidence="3 4" key="1">
    <citation type="submission" date="2023-04" db="EMBL/GenBank/DDBJ databases">
        <title>Colletotrichum tabacum stain YC1 causing leaf anthracnose on Nicotiana tabacum(L.) cv.</title>
        <authorList>
            <person name="Ji Z."/>
            <person name="Wang M."/>
            <person name="Zhang J."/>
            <person name="Wang N."/>
            <person name="Zhou Z."/>
        </authorList>
    </citation>
    <scope>NUCLEOTIDE SEQUENCE [LARGE SCALE GENOMIC DNA]</scope>
    <source>
        <strain evidence="3 4">YC1</strain>
    </source>
</reference>
<evidence type="ECO:0000313" key="4">
    <source>
        <dbReference type="Proteomes" id="UP001327957"/>
    </source>
</evidence>
<organism evidence="3 4">
    <name type="scientific">Colletotrichum tabaci</name>
    <dbReference type="NCBI Taxonomy" id="1209068"/>
    <lineage>
        <taxon>Eukaryota</taxon>
        <taxon>Fungi</taxon>
        <taxon>Dikarya</taxon>
        <taxon>Ascomycota</taxon>
        <taxon>Pezizomycotina</taxon>
        <taxon>Sordariomycetes</taxon>
        <taxon>Hypocreomycetidae</taxon>
        <taxon>Glomerellales</taxon>
        <taxon>Glomerellaceae</taxon>
        <taxon>Colletotrichum</taxon>
        <taxon>Colletotrichum destructivum species complex</taxon>
    </lineage>
</organism>